<dbReference type="InterPro" id="IPR026523">
    <property type="entry name" value="PNMA"/>
</dbReference>
<dbReference type="Proteomes" id="UP000694844">
    <property type="component" value="Chromosome 9"/>
</dbReference>
<dbReference type="GO" id="GO:0003676">
    <property type="term" value="F:nucleic acid binding"/>
    <property type="evidence" value="ECO:0007669"/>
    <property type="project" value="InterPro"/>
</dbReference>
<sequence>MVQEYYGYPSIWKPPLLISAFSGDGKGDTTYELWKYEVTCLTKEGHSREALMMAVRQSLKGEAATVLMRLGPDILVQDVIAKFDSIYGNVLETEDILAEFYSAKQKDTEDCAAWSMRLEDLINKAIAKGKVSPSSANEMLRTMFYKGLRQDLRDISGHLFHTISDFDRLRVAIRRLETEHKPAARPKQVTVKSASADDRFDKIQAQLNQLSEQVLMLNQPSMRNNTQPSQEYQSRPAYQRGKKYSKGRGWNRPTNSMSAYSENTDDMPQQQRSPDKKVTVCYKCGQEGHLAIGCRVRTDHRRSLNYSRPNPGAKDLARRKDGPSAKNN</sequence>
<dbReference type="PANTHER" id="PTHR23095">
    <property type="entry name" value="PARANEOPLASTIC ANTIGEN"/>
    <property type="match status" value="1"/>
</dbReference>
<dbReference type="Gene3D" id="4.10.60.10">
    <property type="entry name" value="Zinc finger, CCHC-type"/>
    <property type="match status" value="1"/>
</dbReference>
<proteinExistence type="predicted"/>
<evidence type="ECO:0000313" key="5">
    <source>
        <dbReference type="RefSeq" id="XP_022307690.1"/>
    </source>
</evidence>
<feature type="compositionally biased region" description="Polar residues" evidence="2">
    <location>
        <begin position="252"/>
        <end position="272"/>
    </location>
</feature>
<evidence type="ECO:0000313" key="4">
    <source>
        <dbReference type="Proteomes" id="UP000694844"/>
    </source>
</evidence>
<protein>
    <submittedName>
        <fullName evidence="5">Uncharacterized protein LOC111113692</fullName>
    </submittedName>
</protein>
<dbReference type="Pfam" id="PF14893">
    <property type="entry name" value="PNMA"/>
    <property type="match status" value="1"/>
</dbReference>
<name>A0A8B8BWL6_CRAVI</name>
<dbReference type="AlphaFoldDB" id="A0A8B8BWL6"/>
<dbReference type="Pfam" id="PF00098">
    <property type="entry name" value="zf-CCHC"/>
    <property type="match status" value="1"/>
</dbReference>
<keyword evidence="4" id="KW-1185">Reference proteome</keyword>
<dbReference type="KEGG" id="cvn:111113692"/>
<reference evidence="5" key="1">
    <citation type="submission" date="2025-08" db="UniProtKB">
        <authorList>
            <consortium name="RefSeq"/>
        </authorList>
    </citation>
    <scope>IDENTIFICATION</scope>
    <source>
        <tissue evidence="5">Whole sample</tissue>
    </source>
</reference>
<dbReference type="InterPro" id="IPR001878">
    <property type="entry name" value="Znf_CCHC"/>
</dbReference>
<feature type="region of interest" description="Disordered" evidence="2">
    <location>
        <begin position="222"/>
        <end position="274"/>
    </location>
</feature>
<feature type="region of interest" description="Disordered" evidence="2">
    <location>
        <begin position="302"/>
        <end position="328"/>
    </location>
</feature>
<accession>A0A8B8BWL6</accession>
<evidence type="ECO:0000256" key="2">
    <source>
        <dbReference type="SAM" id="MobiDB-lite"/>
    </source>
</evidence>
<feature type="compositionally biased region" description="Basic and acidic residues" evidence="2">
    <location>
        <begin position="315"/>
        <end position="328"/>
    </location>
</feature>
<feature type="compositionally biased region" description="Polar residues" evidence="2">
    <location>
        <begin position="222"/>
        <end position="233"/>
    </location>
</feature>
<dbReference type="RefSeq" id="XP_022307690.1">
    <property type="nucleotide sequence ID" value="XM_022451982.1"/>
</dbReference>
<dbReference type="PANTHER" id="PTHR23095:SF46">
    <property type="entry name" value="GAG PROTEIN"/>
    <property type="match status" value="1"/>
</dbReference>
<dbReference type="SMART" id="SM00343">
    <property type="entry name" value="ZnF_C2HC"/>
    <property type="match status" value="1"/>
</dbReference>
<feature type="domain" description="CCHC-type" evidence="3">
    <location>
        <begin position="281"/>
        <end position="295"/>
    </location>
</feature>
<dbReference type="GO" id="GO:0008270">
    <property type="term" value="F:zinc ion binding"/>
    <property type="evidence" value="ECO:0007669"/>
    <property type="project" value="UniProtKB-KW"/>
</dbReference>
<organism evidence="4 5">
    <name type="scientific">Crassostrea virginica</name>
    <name type="common">Eastern oyster</name>
    <dbReference type="NCBI Taxonomy" id="6565"/>
    <lineage>
        <taxon>Eukaryota</taxon>
        <taxon>Metazoa</taxon>
        <taxon>Spiralia</taxon>
        <taxon>Lophotrochozoa</taxon>
        <taxon>Mollusca</taxon>
        <taxon>Bivalvia</taxon>
        <taxon>Autobranchia</taxon>
        <taxon>Pteriomorphia</taxon>
        <taxon>Ostreida</taxon>
        <taxon>Ostreoidea</taxon>
        <taxon>Ostreidae</taxon>
        <taxon>Crassostrea</taxon>
    </lineage>
</organism>
<dbReference type="InterPro" id="IPR036875">
    <property type="entry name" value="Znf_CCHC_sf"/>
</dbReference>
<dbReference type="SUPFAM" id="SSF57756">
    <property type="entry name" value="Retrovirus zinc finger-like domains"/>
    <property type="match status" value="1"/>
</dbReference>
<keyword evidence="1" id="KW-0479">Metal-binding</keyword>
<dbReference type="PROSITE" id="PS50158">
    <property type="entry name" value="ZF_CCHC"/>
    <property type="match status" value="1"/>
</dbReference>
<evidence type="ECO:0000259" key="3">
    <source>
        <dbReference type="PROSITE" id="PS50158"/>
    </source>
</evidence>
<dbReference type="InterPro" id="IPR048270">
    <property type="entry name" value="PNMA_C"/>
</dbReference>
<keyword evidence="1" id="KW-0863">Zinc-finger</keyword>
<evidence type="ECO:0000256" key="1">
    <source>
        <dbReference type="PROSITE-ProRule" id="PRU00047"/>
    </source>
</evidence>
<gene>
    <name evidence="5" type="primary">LOC111113692</name>
</gene>
<dbReference type="OrthoDB" id="10063881at2759"/>
<keyword evidence="1" id="KW-0862">Zinc</keyword>
<dbReference type="GeneID" id="111113692"/>